<dbReference type="RefSeq" id="WP_100414699.1">
    <property type="nucleotide sequence ID" value="NZ_PGEZ01000001.1"/>
</dbReference>
<feature type="region of interest" description="Disordered" evidence="1">
    <location>
        <begin position="331"/>
        <end position="361"/>
    </location>
</feature>
<feature type="transmembrane region" description="Helical" evidence="2">
    <location>
        <begin position="207"/>
        <end position="226"/>
    </location>
</feature>
<feature type="compositionally biased region" description="Basic and acidic residues" evidence="1">
    <location>
        <begin position="345"/>
        <end position="361"/>
    </location>
</feature>
<evidence type="ECO:0000256" key="2">
    <source>
        <dbReference type="SAM" id="Phobius"/>
    </source>
</evidence>
<accession>A0A2M9BHU1</accession>
<evidence type="ECO:0000313" key="3">
    <source>
        <dbReference type="EMBL" id="PJJ57515.1"/>
    </source>
</evidence>
<feature type="transmembrane region" description="Helical" evidence="2">
    <location>
        <begin position="150"/>
        <end position="170"/>
    </location>
</feature>
<feature type="transmembrane region" description="Helical" evidence="2">
    <location>
        <begin position="41"/>
        <end position="65"/>
    </location>
</feature>
<keyword evidence="2" id="KW-1133">Transmembrane helix</keyword>
<feature type="transmembrane region" description="Helical" evidence="2">
    <location>
        <begin position="95"/>
        <end position="112"/>
    </location>
</feature>
<feature type="transmembrane region" description="Helical" evidence="2">
    <location>
        <begin position="118"/>
        <end position="138"/>
    </location>
</feature>
<feature type="transmembrane region" description="Helical" evidence="2">
    <location>
        <begin position="305"/>
        <end position="325"/>
    </location>
</feature>
<feature type="transmembrane region" description="Helical" evidence="2">
    <location>
        <begin position="279"/>
        <end position="299"/>
    </location>
</feature>
<feature type="transmembrane region" description="Helical" evidence="2">
    <location>
        <begin position="71"/>
        <end position="88"/>
    </location>
</feature>
<evidence type="ECO:0000313" key="4">
    <source>
        <dbReference type="Proteomes" id="UP000230842"/>
    </source>
</evidence>
<comment type="caution">
    <text evidence="3">The sequence shown here is derived from an EMBL/GenBank/DDBJ whole genome shotgun (WGS) entry which is preliminary data.</text>
</comment>
<keyword evidence="4" id="KW-1185">Reference proteome</keyword>
<feature type="transmembrane region" description="Helical" evidence="2">
    <location>
        <begin position="176"/>
        <end position="195"/>
    </location>
</feature>
<dbReference type="Proteomes" id="UP000230842">
    <property type="component" value="Unassembled WGS sequence"/>
</dbReference>
<proteinExistence type="predicted"/>
<gene>
    <name evidence="3" type="ORF">CLV56_1748</name>
</gene>
<evidence type="ECO:0000256" key="1">
    <source>
        <dbReference type="SAM" id="MobiDB-lite"/>
    </source>
</evidence>
<keyword evidence="2" id="KW-0812">Transmembrane</keyword>
<organism evidence="3 4">
    <name type="scientific">Mumia flava</name>
    <dbReference type="NCBI Taxonomy" id="1348852"/>
    <lineage>
        <taxon>Bacteria</taxon>
        <taxon>Bacillati</taxon>
        <taxon>Actinomycetota</taxon>
        <taxon>Actinomycetes</taxon>
        <taxon>Propionibacteriales</taxon>
        <taxon>Nocardioidaceae</taxon>
        <taxon>Mumia</taxon>
    </lineage>
</organism>
<protein>
    <submittedName>
        <fullName evidence="3">Uncharacterized protein</fullName>
    </submittedName>
</protein>
<dbReference type="EMBL" id="PGEZ01000001">
    <property type="protein sequence ID" value="PJJ57515.1"/>
    <property type="molecule type" value="Genomic_DNA"/>
</dbReference>
<name>A0A2M9BHU1_9ACTN</name>
<keyword evidence="2" id="KW-0472">Membrane</keyword>
<dbReference type="OrthoDB" id="3786007at2"/>
<reference evidence="3 4" key="1">
    <citation type="submission" date="2017-11" db="EMBL/GenBank/DDBJ databases">
        <title>Genomic Encyclopedia of Archaeal and Bacterial Type Strains, Phase II (KMG-II): From Individual Species to Whole Genera.</title>
        <authorList>
            <person name="Goeker M."/>
        </authorList>
    </citation>
    <scope>NUCLEOTIDE SEQUENCE [LARGE SCALE GENOMIC DNA]</scope>
    <source>
        <strain evidence="3 4">DSM 27763</strain>
    </source>
</reference>
<sequence>MSGARTQQGGRRAAPRRRAADTLSYIPPVREPRFTVKALRAAGISGLFLAWLAGFAVALTSVVAVGFPDTFARYGAGLLTVVFVVGTARRSGGRATLWGVLALALVGVALFTTWSWAIAAGSVVAAVFAAVWAVLITRPAARVGSVVREYVIALVVASSGTAAVAAWDATVEYRRYYLIVLIVALAITFGIVWSLGAGLHGLGRRGVALIIGGAALLALVLLYSTAVRQYGSAEVVDAIDRTAAWLHDTTGGVPRPAEVLVGFPALVWGISTRSHRRQGWWMCAFGVVGTAVMTTALASPNADTTYVALSTLYSAILGLAIGLVIRSLDPGSTSKSGQRAARRASAQDEIRPEPARSHALK</sequence>
<dbReference type="AlphaFoldDB" id="A0A2M9BHU1"/>